<gene>
    <name evidence="2" type="ORF">HS088_TW07G01085</name>
</gene>
<dbReference type="AlphaFoldDB" id="A0A7J7DGU2"/>
<evidence type="ECO:0000313" key="2">
    <source>
        <dbReference type="EMBL" id="KAF5745498.1"/>
    </source>
</evidence>
<accession>A0A7J7DGU2</accession>
<reference evidence="2 3" key="1">
    <citation type="journal article" date="2020" name="Nat. Commun.">
        <title>Genome of Tripterygium wilfordii and identification of cytochrome P450 involved in triptolide biosynthesis.</title>
        <authorList>
            <person name="Tu L."/>
            <person name="Su P."/>
            <person name="Zhang Z."/>
            <person name="Gao L."/>
            <person name="Wang J."/>
            <person name="Hu T."/>
            <person name="Zhou J."/>
            <person name="Zhang Y."/>
            <person name="Zhao Y."/>
            <person name="Liu Y."/>
            <person name="Song Y."/>
            <person name="Tong Y."/>
            <person name="Lu Y."/>
            <person name="Yang J."/>
            <person name="Xu C."/>
            <person name="Jia M."/>
            <person name="Peters R.J."/>
            <person name="Huang L."/>
            <person name="Gao W."/>
        </authorList>
    </citation>
    <scope>NUCLEOTIDE SEQUENCE [LARGE SCALE GENOMIC DNA]</scope>
    <source>
        <strain evidence="3">cv. XIE 37</strain>
        <tissue evidence="2">Leaf</tissue>
    </source>
</reference>
<dbReference type="EMBL" id="JAAARO010000007">
    <property type="protein sequence ID" value="KAF5745498.1"/>
    <property type="molecule type" value="Genomic_DNA"/>
</dbReference>
<proteinExistence type="predicted"/>
<dbReference type="Proteomes" id="UP000593562">
    <property type="component" value="Unassembled WGS sequence"/>
</dbReference>
<sequence length="221" mass="24834">MIDIKGFIYHSLYFFALCKKRSTINKINRAKQTMAHTAGSKSFARLMAEKAKDGVEPSRAQIFIETHKDRKDGRPIDQESARRVEIMLEKLSQTPDSIEQPPESVAWEGDVYSQVMGPERNGRMRGVGLGPTVTSLWRSSAFEQGETSNCNAATDETIQKLKDGMKLMEQRHADELNNMKSELKFFRACMSKIFPYEFGTSGSNGASNREVPDASSPLDKE</sequence>
<protein>
    <submittedName>
        <fullName evidence="2">Uncharacterized protein</fullName>
    </submittedName>
</protein>
<name>A0A7J7DGU2_TRIWF</name>
<feature type="region of interest" description="Disordered" evidence="1">
    <location>
        <begin position="198"/>
        <end position="221"/>
    </location>
</feature>
<dbReference type="InterPro" id="IPR004252">
    <property type="entry name" value="Probable_transposase_24"/>
</dbReference>
<evidence type="ECO:0000313" key="3">
    <source>
        <dbReference type="Proteomes" id="UP000593562"/>
    </source>
</evidence>
<dbReference type="PANTHER" id="PTHR33144:SF46">
    <property type="entry name" value="OS04G0610000 PROTEIN"/>
    <property type="match status" value="1"/>
</dbReference>
<keyword evidence="3" id="KW-1185">Reference proteome</keyword>
<comment type="caution">
    <text evidence="2">The sequence shown here is derived from an EMBL/GenBank/DDBJ whole genome shotgun (WGS) entry which is preliminary data.</text>
</comment>
<organism evidence="2 3">
    <name type="scientific">Tripterygium wilfordii</name>
    <name type="common">Thunder God vine</name>
    <dbReference type="NCBI Taxonomy" id="458696"/>
    <lineage>
        <taxon>Eukaryota</taxon>
        <taxon>Viridiplantae</taxon>
        <taxon>Streptophyta</taxon>
        <taxon>Embryophyta</taxon>
        <taxon>Tracheophyta</taxon>
        <taxon>Spermatophyta</taxon>
        <taxon>Magnoliopsida</taxon>
        <taxon>eudicotyledons</taxon>
        <taxon>Gunneridae</taxon>
        <taxon>Pentapetalae</taxon>
        <taxon>rosids</taxon>
        <taxon>fabids</taxon>
        <taxon>Celastrales</taxon>
        <taxon>Celastraceae</taxon>
        <taxon>Tripterygium</taxon>
    </lineage>
</organism>
<dbReference type="InParanoid" id="A0A7J7DGU2"/>
<dbReference type="PANTHER" id="PTHR33144">
    <property type="entry name" value="OS10G0409366 PROTEIN-RELATED"/>
    <property type="match status" value="1"/>
</dbReference>
<dbReference type="Pfam" id="PF03004">
    <property type="entry name" value="Transposase_24"/>
    <property type="match status" value="1"/>
</dbReference>
<evidence type="ECO:0000256" key="1">
    <source>
        <dbReference type="SAM" id="MobiDB-lite"/>
    </source>
</evidence>